<dbReference type="InterPro" id="IPR003675">
    <property type="entry name" value="Rce1/LyrA-like_dom"/>
</dbReference>
<evidence type="ECO:0000313" key="4">
    <source>
        <dbReference type="Proteomes" id="UP000053467"/>
    </source>
</evidence>
<feature type="transmembrane region" description="Helical" evidence="1">
    <location>
        <begin position="206"/>
        <end position="225"/>
    </location>
</feature>
<keyword evidence="1" id="KW-0472">Membrane</keyword>
<keyword evidence="1" id="KW-0812">Transmembrane</keyword>
<evidence type="ECO:0000256" key="1">
    <source>
        <dbReference type="SAM" id="Phobius"/>
    </source>
</evidence>
<reference evidence="4" key="1">
    <citation type="journal article" date="2015" name="MBio">
        <title>Genome-Resolved Metagenomic Analysis Reveals Roles for Candidate Phyla and Other Microbial Community Members in Biogeochemical Transformations in Oil Reservoirs.</title>
        <authorList>
            <person name="Hu P."/>
            <person name="Tom L."/>
            <person name="Singh A."/>
            <person name="Thomas B.C."/>
            <person name="Baker B.J."/>
            <person name="Piceno Y.M."/>
            <person name="Andersen G.L."/>
            <person name="Banfield J.F."/>
        </authorList>
    </citation>
    <scope>NUCLEOTIDE SEQUENCE [LARGE SCALE GENOMIC DNA]</scope>
</reference>
<accession>A0A101I2V5</accession>
<feature type="transmembrane region" description="Helical" evidence="1">
    <location>
        <begin position="74"/>
        <end position="96"/>
    </location>
</feature>
<keyword evidence="1" id="KW-1133">Transmembrane helix</keyword>
<dbReference type="PANTHER" id="PTHR35797:SF1">
    <property type="entry name" value="PROTEASE"/>
    <property type="match status" value="1"/>
</dbReference>
<feature type="transmembrane region" description="Helical" evidence="1">
    <location>
        <begin position="7"/>
        <end position="27"/>
    </location>
</feature>
<dbReference type="PATRIC" id="fig|1635277.3.peg.1848"/>
<dbReference type="Pfam" id="PF02517">
    <property type="entry name" value="Rce1-like"/>
    <property type="match status" value="1"/>
</dbReference>
<evidence type="ECO:0000313" key="3">
    <source>
        <dbReference type="EMBL" id="KUK87359.1"/>
    </source>
</evidence>
<gene>
    <name evidence="3" type="ORF">XE03_0757</name>
</gene>
<evidence type="ECO:0000259" key="2">
    <source>
        <dbReference type="Pfam" id="PF02517"/>
    </source>
</evidence>
<dbReference type="GO" id="GO:0080120">
    <property type="term" value="P:CAAX-box protein maturation"/>
    <property type="evidence" value="ECO:0007669"/>
    <property type="project" value="UniProtKB-ARBA"/>
</dbReference>
<dbReference type="Proteomes" id="UP000053467">
    <property type="component" value="Unassembled WGS sequence"/>
</dbReference>
<organism evidence="3 4">
    <name type="scientific">candidate division TA06 bacterium 34_109</name>
    <dbReference type="NCBI Taxonomy" id="1635277"/>
    <lineage>
        <taxon>Bacteria</taxon>
        <taxon>Bacteria division TA06</taxon>
    </lineage>
</organism>
<name>A0A101I2V5_UNCT6</name>
<protein>
    <submittedName>
        <fullName evidence="3">Abortive infection protein</fullName>
    </submittedName>
</protein>
<proteinExistence type="predicted"/>
<feature type="transmembrane region" description="Helical" evidence="1">
    <location>
        <begin position="178"/>
        <end position="200"/>
    </location>
</feature>
<sequence>MNPINVYFLISFGFSWFIFLTVTLLNLPPTNPFASILLALGMFGPFLGSFIVTKYVKKESFFEKIGLRSKINRWFFVSWFIFVFIIFLAIFISTLFPKVSFSLKMEGFFEKYSYLLKDASSLKMKEQMESKPILFLILSIVQSLFAGITINAIAAFGEESGWRGFLLNEYKEKSFIEASIRIGLVWGVWHSPIVAAGLNYPQHPQIGVFMMIIWCILLTFLFNYLRIKSKTVLSSAVLHGTLNAMAGFSVLYIVGGNDLTVGITGLAGFLSLLIFNGAIFVYDIFISKEKIVLSRVKDNLL</sequence>
<comment type="caution">
    <text evidence="3">The sequence shown here is derived from an EMBL/GenBank/DDBJ whole genome shotgun (WGS) entry which is preliminary data.</text>
</comment>
<dbReference type="PANTHER" id="PTHR35797">
    <property type="entry name" value="PROTEASE-RELATED"/>
    <property type="match status" value="1"/>
</dbReference>
<feature type="transmembrane region" description="Helical" evidence="1">
    <location>
        <begin position="33"/>
        <end position="53"/>
    </location>
</feature>
<feature type="transmembrane region" description="Helical" evidence="1">
    <location>
        <begin position="261"/>
        <end position="285"/>
    </location>
</feature>
<feature type="domain" description="CAAX prenyl protease 2/Lysostaphin resistance protein A-like" evidence="2">
    <location>
        <begin position="143"/>
        <end position="245"/>
    </location>
</feature>
<feature type="transmembrane region" description="Helical" evidence="1">
    <location>
        <begin position="232"/>
        <end position="255"/>
    </location>
</feature>
<dbReference type="EMBL" id="LGGX01000005">
    <property type="protein sequence ID" value="KUK87359.1"/>
    <property type="molecule type" value="Genomic_DNA"/>
</dbReference>
<dbReference type="InterPro" id="IPR042150">
    <property type="entry name" value="MmRce1-like"/>
</dbReference>
<feature type="transmembrane region" description="Helical" evidence="1">
    <location>
        <begin position="133"/>
        <end position="157"/>
    </location>
</feature>
<dbReference type="AlphaFoldDB" id="A0A101I2V5"/>
<dbReference type="GO" id="GO:0004175">
    <property type="term" value="F:endopeptidase activity"/>
    <property type="evidence" value="ECO:0007669"/>
    <property type="project" value="UniProtKB-ARBA"/>
</dbReference>